<feature type="domain" description="DUF7730" evidence="1">
    <location>
        <begin position="84"/>
        <end position="215"/>
    </location>
</feature>
<keyword evidence="3" id="KW-1185">Reference proteome</keyword>
<accession>A0A139ILK6</accession>
<dbReference type="AlphaFoldDB" id="A0A139ILK6"/>
<dbReference type="OrthoDB" id="3635808at2759"/>
<dbReference type="PANTHER" id="PTHR38790:SF8">
    <property type="entry name" value="F-BOX DOMAIN-CONTAINING PROTEIN"/>
    <property type="match status" value="1"/>
</dbReference>
<organism evidence="2 3">
    <name type="scientific">Pseudocercospora musae</name>
    <dbReference type="NCBI Taxonomy" id="113226"/>
    <lineage>
        <taxon>Eukaryota</taxon>
        <taxon>Fungi</taxon>
        <taxon>Dikarya</taxon>
        <taxon>Ascomycota</taxon>
        <taxon>Pezizomycotina</taxon>
        <taxon>Dothideomycetes</taxon>
        <taxon>Dothideomycetidae</taxon>
        <taxon>Mycosphaerellales</taxon>
        <taxon>Mycosphaerellaceae</taxon>
        <taxon>Pseudocercospora</taxon>
    </lineage>
</organism>
<dbReference type="EMBL" id="LFZO01000054">
    <property type="protein sequence ID" value="KXT15631.1"/>
    <property type="molecule type" value="Genomic_DNA"/>
</dbReference>
<protein>
    <recommendedName>
        <fullName evidence="1">DUF7730 domain-containing protein</fullName>
    </recommendedName>
</protein>
<reference evidence="2 3" key="1">
    <citation type="submission" date="2015-07" db="EMBL/GenBank/DDBJ databases">
        <title>Comparative genomics of the Sigatoka disease complex on banana suggests a link between parallel evolutionary changes in Pseudocercospora fijiensis and Pseudocercospora eumusae and increased virulence on the banana host.</title>
        <authorList>
            <person name="Chang T.-C."/>
            <person name="Salvucci A."/>
            <person name="Crous P.W."/>
            <person name="Stergiopoulos I."/>
        </authorList>
    </citation>
    <scope>NUCLEOTIDE SEQUENCE [LARGE SCALE GENOMIC DNA]</scope>
    <source>
        <strain evidence="2 3">CBS 116634</strain>
    </source>
</reference>
<dbReference type="Proteomes" id="UP000073492">
    <property type="component" value="Unassembled WGS sequence"/>
</dbReference>
<name>A0A139ILK6_9PEZI</name>
<proteinExistence type="predicted"/>
<dbReference type="InterPro" id="IPR056632">
    <property type="entry name" value="DUF7730"/>
</dbReference>
<dbReference type="PANTHER" id="PTHR38790">
    <property type="entry name" value="2EXR DOMAIN-CONTAINING PROTEIN-RELATED"/>
    <property type="match status" value="1"/>
</dbReference>
<evidence type="ECO:0000313" key="3">
    <source>
        <dbReference type="Proteomes" id="UP000073492"/>
    </source>
</evidence>
<comment type="caution">
    <text evidence="2">The sequence shown here is derived from an EMBL/GenBank/DDBJ whole genome shotgun (WGS) entry which is preliminary data.</text>
</comment>
<sequence length="331" mass="37688">MAFKRKAEPEPQLLPCINKHGMEFDLPSNVVDSFNDANNSPARKPEVVPDAPENRLAATVSTASTTIDPTTKGQQLWYGGYSGFEQLPSEICQYVYKFYMEDVRNLSSIPGQMDKAHIEITLHQRQYLDTTGHSRPELYRSKPKSWTKTAYKHKDKNSPQMWDCQLKKWIPRPPTPIALLLTSKHIYHEALPFLYCNGTFEFRSLRDLKYILPMLGAGAKAIRYISILEDAEPAKDIREAVSVLQACKDLRILELSHNAICAGWRNTDRIGYTKTPASLFKFFSPLTRVLKASYRVDHPNWNVLDVLDVLRFRDSGCPCSGGNEDVDFARS</sequence>
<dbReference type="Pfam" id="PF24864">
    <property type="entry name" value="DUF7730"/>
    <property type="match status" value="1"/>
</dbReference>
<evidence type="ECO:0000259" key="1">
    <source>
        <dbReference type="Pfam" id="PF24864"/>
    </source>
</evidence>
<evidence type="ECO:0000313" key="2">
    <source>
        <dbReference type="EMBL" id="KXT15631.1"/>
    </source>
</evidence>
<gene>
    <name evidence="2" type="ORF">AC579_5852</name>
</gene>